<comment type="subcellular location">
    <subcellularLocation>
        <location evidence="1">Membrane</location>
        <topology evidence="1">Single-pass membrane protein</topology>
    </subcellularLocation>
</comment>
<reference evidence="4" key="2">
    <citation type="submission" date="2018-07" db="EMBL/GenBank/DDBJ databases">
        <authorList>
            <consortium name="NCBI Pathogen Detection Project"/>
        </authorList>
    </citation>
    <scope>NUCLEOTIDE SEQUENCE</scope>
    <source>
        <strain evidence="4">NCTR-SF57</strain>
    </source>
</reference>
<dbReference type="EMBL" id="DAAWEM010000028">
    <property type="protein sequence ID" value="HAF7491353.1"/>
    <property type="molecule type" value="Genomic_DNA"/>
</dbReference>
<dbReference type="InterPro" id="IPR045584">
    <property type="entry name" value="Pilin-like"/>
</dbReference>
<dbReference type="Pfam" id="PF08805">
    <property type="entry name" value="PilS"/>
    <property type="match status" value="1"/>
</dbReference>
<evidence type="ECO:0000256" key="2">
    <source>
        <dbReference type="SAM" id="Phobius"/>
    </source>
</evidence>
<feature type="transmembrane region" description="Helical" evidence="2">
    <location>
        <begin position="12"/>
        <end position="36"/>
    </location>
</feature>
<dbReference type="GO" id="GO:0016020">
    <property type="term" value="C:membrane"/>
    <property type="evidence" value="ECO:0007669"/>
    <property type="project" value="UniProtKB-SubCell"/>
</dbReference>
<keyword evidence="2" id="KW-1133">Transmembrane helix</keyword>
<dbReference type="Gene3D" id="3.30.1690.10">
    <property type="entry name" value="TcpA-like pilin"/>
    <property type="match status" value="1"/>
</dbReference>
<evidence type="ECO:0000259" key="3">
    <source>
        <dbReference type="Pfam" id="PF08805"/>
    </source>
</evidence>
<keyword evidence="2" id="KW-0812">Transmembrane</keyword>
<evidence type="ECO:0000313" key="4">
    <source>
        <dbReference type="EMBL" id="HAF7491353.1"/>
    </source>
</evidence>
<feature type="domain" description="Type 4 secretion system PilS N-terminal" evidence="3">
    <location>
        <begin position="43"/>
        <end position="179"/>
    </location>
</feature>
<reference evidence="4" key="1">
    <citation type="journal article" date="2018" name="Genome Biol.">
        <title>SKESA: strategic k-mer extension for scrupulous assemblies.</title>
        <authorList>
            <person name="Souvorov A."/>
            <person name="Agarwala R."/>
            <person name="Lipman D.J."/>
        </authorList>
    </citation>
    <scope>NUCLEOTIDE SEQUENCE</scope>
    <source>
        <strain evidence="4">NCTR-SF57</strain>
    </source>
</reference>
<keyword evidence="2" id="KW-0472">Membrane</keyword>
<dbReference type="SUPFAM" id="SSF54523">
    <property type="entry name" value="Pili subunits"/>
    <property type="match status" value="1"/>
</dbReference>
<organism evidence="4">
    <name type="scientific">Salmonella gallinarum</name>
    <dbReference type="NCBI Taxonomy" id="594"/>
    <lineage>
        <taxon>Bacteria</taxon>
        <taxon>Pseudomonadati</taxon>
        <taxon>Pseudomonadota</taxon>
        <taxon>Gammaproteobacteria</taxon>
        <taxon>Enterobacterales</taxon>
        <taxon>Enterobacteriaceae</taxon>
        <taxon>Salmonella</taxon>
    </lineage>
</organism>
<dbReference type="PROSITE" id="PS00409">
    <property type="entry name" value="PROKAR_NTER_METHYL"/>
    <property type="match status" value="1"/>
</dbReference>
<sequence length="181" mass="19932">MKLIKTKNKYKGFSLLEILLVLAVAAGLVIGAFMVYPKVQISQKIDKESKNITAIQAGVKTLYSGRAKLSSLNETVLIQSKSVPDNMLQDGKLINEWKGEVKVEYSGNHGKYNIIYNNVPVEACSRFISAVSGNFEVITIYNSGGSFDIKNKEENFGIDTEKTAKGCNSDQSSTIYFTSIK</sequence>
<dbReference type="AlphaFoldDB" id="A0A752IL42"/>
<evidence type="ECO:0000256" key="1">
    <source>
        <dbReference type="ARBA" id="ARBA00004167"/>
    </source>
</evidence>
<dbReference type="InterPro" id="IPR012902">
    <property type="entry name" value="N_methyl_site"/>
</dbReference>
<gene>
    <name evidence="4" type="ORF">GNC91_004576</name>
</gene>
<dbReference type="NCBIfam" id="TIGR02532">
    <property type="entry name" value="IV_pilin_GFxxxE"/>
    <property type="match status" value="1"/>
</dbReference>
<name>A0A752IL42_SALGL</name>
<protein>
    <submittedName>
        <fullName evidence="4">Prepilin-type N-terminal cleavage/methylation domain-containing protein</fullName>
    </submittedName>
</protein>
<proteinExistence type="predicted"/>
<comment type="caution">
    <text evidence="4">The sequence shown here is derived from an EMBL/GenBank/DDBJ whole genome shotgun (WGS) entry which is preliminary data.</text>
</comment>
<accession>A0A752IL42</accession>
<dbReference type="InterPro" id="IPR014911">
    <property type="entry name" value="PilS_N"/>
</dbReference>